<dbReference type="Proteomes" id="UP000324748">
    <property type="component" value="Unassembled WGS sequence"/>
</dbReference>
<proteinExistence type="predicted"/>
<reference evidence="2 3" key="1">
    <citation type="submission" date="2019-05" db="EMBL/GenBank/DDBJ databases">
        <title>Emergence of the Ug99 lineage of the wheat stem rust pathogen through somatic hybridization.</title>
        <authorList>
            <person name="Li F."/>
            <person name="Upadhyaya N.M."/>
            <person name="Sperschneider J."/>
            <person name="Matny O."/>
            <person name="Nguyen-Phuc H."/>
            <person name="Mago R."/>
            <person name="Raley C."/>
            <person name="Miller M.E."/>
            <person name="Silverstein K.A.T."/>
            <person name="Henningsen E."/>
            <person name="Hirsch C.D."/>
            <person name="Visser B."/>
            <person name="Pretorius Z.A."/>
            <person name="Steffenson B.J."/>
            <person name="Schwessinger B."/>
            <person name="Dodds P.N."/>
            <person name="Figueroa M."/>
        </authorList>
    </citation>
    <scope>NUCLEOTIDE SEQUENCE [LARGE SCALE GENOMIC DNA]</scope>
    <source>
        <strain evidence="2">21-0</strain>
    </source>
</reference>
<sequence>MSGEMKGPSIVTNDQDKLQGCRPQQRPQEPQTLLQMKTQYWPVAGLKPPRTSLSIIPRKAICLQLLLPFQPPLIFAWSLSVIGEIFIAVAIGEEFECLFKWIGLCHHPLERGIELSCWHSGVFVKEEFTLSNAVASANECKCS</sequence>
<organism evidence="2 3">
    <name type="scientific">Puccinia graminis f. sp. tritici</name>
    <dbReference type="NCBI Taxonomy" id="56615"/>
    <lineage>
        <taxon>Eukaryota</taxon>
        <taxon>Fungi</taxon>
        <taxon>Dikarya</taxon>
        <taxon>Basidiomycota</taxon>
        <taxon>Pucciniomycotina</taxon>
        <taxon>Pucciniomycetes</taxon>
        <taxon>Pucciniales</taxon>
        <taxon>Pucciniaceae</taxon>
        <taxon>Puccinia</taxon>
    </lineage>
</organism>
<protein>
    <submittedName>
        <fullName evidence="2">Uncharacterized protein</fullName>
    </submittedName>
</protein>
<dbReference type="EMBL" id="VSWC01000132">
    <property type="protein sequence ID" value="KAA1079195.1"/>
    <property type="molecule type" value="Genomic_DNA"/>
</dbReference>
<evidence type="ECO:0000313" key="3">
    <source>
        <dbReference type="Proteomes" id="UP000324748"/>
    </source>
</evidence>
<dbReference type="AlphaFoldDB" id="A0A5B0MQI8"/>
<feature type="region of interest" description="Disordered" evidence="1">
    <location>
        <begin position="1"/>
        <end position="29"/>
    </location>
</feature>
<accession>A0A5B0MQI8</accession>
<evidence type="ECO:0000256" key="1">
    <source>
        <dbReference type="SAM" id="MobiDB-lite"/>
    </source>
</evidence>
<keyword evidence="3" id="KW-1185">Reference proteome</keyword>
<evidence type="ECO:0000313" key="2">
    <source>
        <dbReference type="EMBL" id="KAA1079195.1"/>
    </source>
</evidence>
<comment type="caution">
    <text evidence="2">The sequence shown here is derived from an EMBL/GenBank/DDBJ whole genome shotgun (WGS) entry which is preliminary data.</text>
</comment>
<gene>
    <name evidence="2" type="ORF">PGT21_003440</name>
</gene>
<name>A0A5B0MQI8_PUCGR</name>